<sequence>MYLLLKGHDYEYEIKMLLNLFYHGEDYDIVEDIPSQGVSIETVVCEDYFKAAYYENGEIIETSSLDKEYIKDLPNEPLERRKQSKILLKRLLYNVASKVTGIKQPWGILTGIRPTKIVFDLIDRYGDDEDRIRYCLENHYKISPSKVNLMMEIVRSEMEILSTNKDDEINIYLGIPFCPTRCLYCSFTSYPIDKWMSRVMDYLHALEKEMEYVSKELLASKKVKTIYVGGGTPTSLNAEQLERFMIMIDKHFDIESLEEFTVEAGRPDTINGAKLEVLKKYGVTRISINPQTMNDKTLEIIGRRHTVEDIYSAFSMARTAGFDNINMDLIIGLPGETFSDVKQTMEQIKKLNPESVTVHTMAVKRASRLRESINEYDLISDKTIRDMIDMVYHECKLVGLNPYYMYRQKNMVGNYENVGYCSTGMECIYNVEIMEEAQSIIALGAGSVSKIVFRDENRIERIENVKNVEQYIERIDEMIDRKRKFFG</sequence>
<dbReference type="GO" id="GO:0006779">
    <property type="term" value="P:porphyrin-containing compound biosynthetic process"/>
    <property type="evidence" value="ECO:0007669"/>
    <property type="project" value="TreeGrafter"/>
</dbReference>
<accession>A0A8J8MDZ6</accession>
<dbReference type="GO" id="GO:0051539">
    <property type="term" value="F:4 iron, 4 sulfur cluster binding"/>
    <property type="evidence" value="ECO:0007669"/>
    <property type="project" value="TreeGrafter"/>
</dbReference>
<dbReference type="SMART" id="SM00729">
    <property type="entry name" value="Elp3"/>
    <property type="match status" value="1"/>
</dbReference>
<dbReference type="EC" id="1.3.98.3" evidence="2"/>
<dbReference type="GO" id="GO:0005737">
    <property type="term" value="C:cytoplasm"/>
    <property type="evidence" value="ECO:0007669"/>
    <property type="project" value="TreeGrafter"/>
</dbReference>
<dbReference type="AlphaFoldDB" id="A0A8J8MDZ6"/>
<dbReference type="PANTHER" id="PTHR13932">
    <property type="entry name" value="COPROPORPHYRINIGEN III OXIDASE"/>
    <property type="match status" value="1"/>
</dbReference>
<feature type="domain" description="Radical SAM core" evidence="1">
    <location>
        <begin position="163"/>
        <end position="401"/>
    </location>
</feature>
<dbReference type="EMBL" id="CP058561">
    <property type="protein sequence ID" value="QUH31201.1"/>
    <property type="molecule type" value="Genomic_DNA"/>
</dbReference>
<evidence type="ECO:0000259" key="1">
    <source>
        <dbReference type="PROSITE" id="PS51918"/>
    </source>
</evidence>
<evidence type="ECO:0000313" key="2">
    <source>
        <dbReference type="EMBL" id="QUH31201.1"/>
    </source>
</evidence>
<organism evidence="2 3">
    <name type="scientific">Vallitalea guaymasensis</name>
    <dbReference type="NCBI Taxonomy" id="1185412"/>
    <lineage>
        <taxon>Bacteria</taxon>
        <taxon>Bacillati</taxon>
        <taxon>Bacillota</taxon>
        <taxon>Clostridia</taxon>
        <taxon>Lachnospirales</taxon>
        <taxon>Vallitaleaceae</taxon>
        <taxon>Vallitalea</taxon>
    </lineage>
</organism>
<reference evidence="2 3" key="1">
    <citation type="submission" date="2020-07" db="EMBL/GenBank/DDBJ databases">
        <title>Vallitalea guaymasensis genome.</title>
        <authorList>
            <person name="Postec A."/>
        </authorList>
    </citation>
    <scope>NUCLEOTIDE SEQUENCE [LARGE SCALE GENOMIC DNA]</scope>
    <source>
        <strain evidence="2 3">Ra1766G1</strain>
    </source>
</reference>
<dbReference type="CDD" id="cd01335">
    <property type="entry name" value="Radical_SAM"/>
    <property type="match status" value="1"/>
</dbReference>
<dbReference type="SUPFAM" id="SSF102114">
    <property type="entry name" value="Radical SAM enzymes"/>
    <property type="match status" value="1"/>
</dbReference>
<dbReference type="RefSeq" id="WP_212691270.1">
    <property type="nucleotide sequence ID" value="NZ_CP058561.1"/>
</dbReference>
<dbReference type="InterPro" id="IPR034505">
    <property type="entry name" value="Coproporphyrinogen-III_oxidase"/>
</dbReference>
<dbReference type="InterPro" id="IPR006638">
    <property type="entry name" value="Elp3/MiaA/NifB-like_rSAM"/>
</dbReference>
<keyword evidence="3" id="KW-1185">Reference proteome</keyword>
<dbReference type="PROSITE" id="PS51918">
    <property type="entry name" value="RADICAL_SAM"/>
    <property type="match status" value="1"/>
</dbReference>
<dbReference type="SFLD" id="SFLDG01065">
    <property type="entry name" value="anaerobic_coproporphyrinogen-I"/>
    <property type="match status" value="1"/>
</dbReference>
<dbReference type="KEGG" id="vgu:HYG85_20645"/>
<keyword evidence="2" id="KW-0560">Oxidoreductase</keyword>
<proteinExistence type="predicted"/>
<gene>
    <name evidence="2" type="primary">hemZ</name>
    <name evidence="2" type="ORF">HYG85_20645</name>
</gene>
<dbReference type="Pfam" id="PF04055">
    <property type="entry name" value="Radical_SAM"/>
    <property type="match status" value="1"/>
</dbReference>
<dbReference type="InterPro" id="IPR023404">
    <property type="entry name" value="rSAM_horseshoe"/>
</dbReference>
<evidence type="ECO:0000313" key="3">
    <source>
        <dbReference type="Proteomes" id="UP000677305"/>
    </source>
</evidence>
<dbReference type="InterPro" id="IPR058240">
    <property type="entry name" value="rSAM_sf"/>
</dbReference>
<dbReference type="InterPro" id="IPR007197">
    <property type="entry name" value="rSAM"/>
</dbReference>
<dbReference type="SFLD" id="SFLDF00310">
    <property type="entry name" value="oxygen-independent_coproporphy"/>
    <property type="match status" value="1"/>
</dbReference>
<dbReference type="SFLD" id="SFLDG01082">
    <property type="entry name" value="B12-binding_domain_containing"/>
    <property type="match status" value="1"/>
</dbReference>
<dbReference type="PANTHER" id="PTHR13932:SF1">
    <property type="entry name" value="OXYGEN-INDEPENDENT COPROPORPHYRINOGEN-III OXIDASE-LIKE PROTEIN HEMZ"/>
    <property type="match status" value="1"/>
</dbReference>
<dbReference type="InterPro" id="IPR023995">
    <property type="entry name" value="HemZ"/>
</dbReference>
<protein>
    <submittedName>
        <fullName evidence="2">Coproporphyrinogen dehydrogenase HemZ</fullName>
        <ecNumber evidence="2">1.3.98.3</ecNumber>
    </submittedName>
</protein>
<dbReference type="SFLD" id="SFLDS00029">
    <property type="entry name" value="Radical_SAM"/>
    <property type="match status" value="1"/>
</dbReference>
<dbReference type="GO" id="GO:0051989">
    <property type="term" value="F:coproporphyrinogen dehydrogenase activity"/>
    <property type="evidence" value="ECO:0007669"/>
    <property type="project" value="UniProtKB-EC"/>
</dbReference>
<dbReference type="Gene3D" id="3.80.30.20">
    <property type="entry name" value="tm_1862 like domain"/>
    <property type="match status" value="1"/>
</dbReference>
<name>A0A8J8MDZ6_9FIRM</name>
<dbReference type="Proteomes" id="UP000677305">
    <property type="component" value="Chromosome"/>
</dbReference>
<dbReference type="NCBIfam" id="TIGR03994">
    <property type="entry name" value="rSAM_HemZ"/>
    <property type="match status" value="1"/>
</dbReference>